<dbReference type="GeneID" id="113217261"/>
<reference evidence="2" key="1">
    <citation type="submission" date="2025-08" db="UniProtKB">
        <authorList>
            <consortium name="RefSeq"/>
        </authorList>
    </citation>
    <scope>IDENTIFICATION</scope>
    <source>
        <tissue evidence="2">Whole organism</tissue>
    </source>
</reference>
<sequence>MAAALVALLLAAAHLCAADIEILEEYGCPDTAFQLTCRSRSPEQGLLLALDPTATSSIAVLEASFSARDAASIFLGANRTCGGNHTASGPRTIRRPVNRRCSGRSGCNFTLNSDFASSRAWGPGLVHLKYACISGKDTPIVLVWAMWLQCVSYTSSHEQNFYYYDTTKLITEFPVHSLYKYFNNNNKIRLFLIPYFTSSPEAPSPSLVPISCCGQMSLMRLTTAF</sequence>
<dbReference type="KEGG" id="foc:113217261"/>
<gene>
    <name evidence="2" type="primary">LOC113217261</name>
</gene>
<dbReference type="Proteomes" id="UP000504606">
    <property type="component" value="Unplaced"/>
</dbReference>
<dbReference type="RefSeq" id="XP_052124068.1">
    <property type="nucleotide sequence ID" value="XM_052268108.1"/>
</dbReference>
<dbReference type="AlphaFoldDB" id="A0A6J1TMK6"/>
<evidence type="ECO:0000313" key="2">
    <source>
        <dbReference type="RefSeq" id="XP_052124068.1"/>
    </source>
</evidence>
<name>A0A6J1TMK6_FRAOC</name>
<evidence type="ECO:0000313" key="1">
    <source>
        <dbReference type="Proteomes" id="UP000504606"/>
    </source>
</evidence>
<protein>
    <submittedName>
        <fullName evidence="2">Uncharacterized protein LOC113217261</fullName>
    </submittedName>
</protein>
<dbReference type="OrthoDB" id="6431754at2759"/>
<accession>A0A6J1TMK6</accession>
<proteinExistence type="predicted"/>
<organism evidence="1 2">
    <name type="scientific">Frankliniella occidentalis</name>
    <name type="common">Western flower thrips</name>
    <name type="synonym">Euthrips occidentalis</name>
    <dbReference type="NCBI Taxonomy" id="133901"/>
    <lineage>
        <taxon>Eukaryota</taxon>
        <taxon>Metazoa</taxon>
        <taxon>Ecdysozoa</taxon>
        <taxon>Arthropoda</taxon>
        <taxon>Hexapoda</taxon>
        <taxon>Insecta</taxon>
        <taxon>Pterygota</taxon>
        <taxon>Neoptera</taxon>
        <taxon>Paraneoptera</taxon>
        <taxon>Thysanoptera</taxon>
        <taxon>Terebrantia</taxon>
        <taxon>Thripoidea</taxon>
        <taxon>Thripidae</taxon>
        <taxon>Frankliniella</taxon>
    </lineage>
</organism>
<keyword evidence="1" id="KW-1185">Reference proteome</keyword>